<comment type="caution">
    <text evidence="2">The sequence shown here is derived from an EMBL/GenBank/DDBJ whole genome shotgun (WGS) entry which is preliminary data.</text>
</comment>
<reference evidence="2" key="2">
    <citation type="submission" date="2017-10" db="EMBL/GenBank/DDBJ databases">
        <title>Ladona fulva Genome sequencing and assembly.</title>
        <authorList>
            <person name="Murali S."/>
            <person name="Richards S."/>
            <person name="Bandaranaike D."/>
            <person name="Bellair M."/>
            <person name="Blankenburg K."/>
            <person name="Chao H."/>
            <person name="Dinh H."/>
            <person name="Doddapaneni H."/>
            <person name="Dugan-Rocha S."/>
            <person name="Elkadiri S."/>
            <person name="Gnanaolivu R."/>
            <person name="Hernandez B."/>
            <person name="Skinner E."/>
            <person name="Javaid M."/>
            <person name="Lee S."/>
            <person name="Li M."/>
            <person name="Ming W."/>
            <person name="Munidasa M."/>
            <person name="Muniz J."/>
            <person name="Nguyen L."/>
            <person name="Hughes D."/>
            <person name="Osuji N."/>
            <person name="Pu L.-L."/>
            <person name="Puazo M."/>
            <person name="Qu C."/>
            <person name="Quiroz J."/>
            <person name="Raj R."/>
            <person name="Weissenberger G."/>
            <person name="Xin Y."/>
            <person name="Zou X."/>
            <person name="Han Y."/>
            <person name="Worley K."/>
            <person name="Muzny D."/>
            <person name="Gibbs R."/>
        </authorList>
    </citation>
    <scope>NUCLEOTIDE SEQUENCE</scope>
    <source>
        <strain evidence="2">Sampled in the wild</strain>
    </source>
</reference>
<dbReference type="SUPFAM" id="SSF56672">
    <property type="entry name" value="DNA/RNA polymerases"/>
    <property type="match status" value="1"/>
</dbReference>
<dbReference type="GO" id="GO:0071897">
    <property type="term" value="P:DNA biosynthetic process"/>
    <property type="evidence" value="ECO:0007669"/>
    <property type="project" value="UniProtKB-ARBA"/>
</dbReference>
<evidence type="ECO:0000313" key="3">
    <source>
        <dbReference type="Proteomes" id="UP000792457"/>
    </source>
</evidence>
<dbReference type="AlphaFoldDB" id="A0A8K0PAV1"/>
<feature type="non-terminal residue" evidence="2">
    <location>
        <position position="1"/>
    </location>
</feature>
<gene>
    <name evidence="2" type="ORF">J437_LFUL016736</name>
</gene>
<keyword evidence="3" id="KW-1185">Reference proteome</keyword>
<dbReference type="InterPro" id="IPR043502">
    <property type="entry name" value="DNA/RNA_pol_sf"/>
</dbReference>
<sequence length="400" mass="45723">MAQLASEQQGVGPDKIPGKILFSSYNIIKFPLLFVINESPKQGIFLSSLKMSRIASIYKNKGNVNYLKNYRPIAIQNVLAKVFEKIYYRQLMSFLEKENLITACQHGFRQGRSTASAVYYAVEHMLSCLGPKQETLGMFFDFSKAFDHVNHYLLLTKMDRIGIRGILNNWIRSCPLNCSQTVSLNVMGYRESSLEVPQGSILSPVLFLIYINDLAFSFNGRVYAQLLFYADDTNILVSAPSYSNLLDKSKLAANHLSNLCKDNLLNLNVEKCQMIHFSHSRKADQSLLVKLNQKSIQQVSTIKFLCINLSSNITWELHIDALSVKLSTTCYIFRQLRYSVSRDILLTVYYGYFYPHITYGLLLWGSSPHSNKIFKMQKRAVRIIAWKLHDSPSKPIFNSL</sequence>
<dbReference type="Proteomes" id="UP000792457">
    <property type="component" value="Unassembled WGS sequence"/>
</dbReference>
<protein>
    <recommendedName>
        <fullName evidence="1">Reverse transcriptase domain-containing protein</fullName>
    </recommendedName>
</protein>
<dbReference type="Pfam" id="PF00078">
    <property type="entry name" value="RVT_1"/>
    <property type="match status" value="1"/>
</dbReference>
<evidence type="ECO:0000313" key="2">
    <source>
        <dbReference type="EMBL" id="KAG8236884.1"/>
    </source>
</evidence>
<dbReference type="PROSITE" id="PS50878">
    <property type="entry name" value="RT_POL"/>
    <property type="match status" value="1"/>
</dbReference>
<proteinExistence type="predicted"/>
<evidence type="ECO:0000259" key="1">
    <source>
        <dbReference type="PROSITE" id="PS50878"/>
    </source>
</evidence>
<organism evidence="2 3">
    <name type="scientific">Ladona fulva</name>
    <name type="common">Scarce chaser dragonfly</name>
    <name type="synonym">Libellula fulva</name>
    <dbReference type="NCBI Taxonomy" id="123851"/>
    <lineage>
        <taxon>Eukaryota</taxon>
        <taxon>Metazoa</taxon>
        <taxon>Ecdysozoa</taxon>
        <taxon>Arthropoda</taxon>
        <taxon>Hexapoda</taxon>
        <taxon>Insecta</taxon>
        <taxon>Pterygota</taxon>
        <taxon>Palaeoptera</taxon>
        <taxon>Odonata</taxon>
        <taxon>Epiprocta</taxon>
        <taxon>Anisoptera</taxon>
        <taxon>Libelluloidea</taxon>
        <taxon>Libellulidae</taxon>
        <taxon>Ladona</taxon>
    </lineage>
</organism>
<name>A0A8K0PAV1_LADFU</name>
<dbReference type="OrthoDB" id="414730at2759"/>
<dbReference type="InterPro" id="IPR000477">
    <property type="entry name" value="RT_dom"/>
</dbReference>
<dbReference type="CDD" id="cd01650">
    <property type="entry name" value="RT_nLTR_like"/>
    <property type="match status" value="1"/>
</dbReference>
<feature type="domain" description="Reverse transcriptase" evidence="1">
    <location>
        <begin position="38"/>
        <end position="309"/>
    </location>
</feature>
<accession>A0A8K0PAV1</accession>
<reference evidence="2" key="1">
    <citation type="submission" date="2013-04" db="EMBL/GenBank/DDBJ databases">
        <authorList>
            <person name="Qu J."/>
            <person name="Murali S.C."/>
            <person name="Bandaranaike D."/>
            <person name="Bellair M."/>
            <person name="Blankenburg K."/>
            <person name="Chao H."/>
            <person name="Dinh H."/>
            <person name="Doddapaneni H."/>
            <person name="Downs B."/>
            <person name="Dugan-Rocha S."/>
            <person name="Elkadiri S."/>
            <person name="Gnanaolivu R.D."/>
            <person name="Hernandez B."/>
            <person name="Javaid M."/>
            <person name="Jayaseelan J.C."/>
            <person name="Lee S."/>
            <person name="Li M."/>
            <person name="Ming W."/>
            <person name="Munidasa M."/>
            <person name="Muniz J."/>
            <person name="Nguyen L."/>
            <person name="Ongeri F."/>
            <person name="Osuji N."/>
            <person name="Pu L.-L."/>
            <person name="Puazo M."/>
            <person name="Qu C."/>
            <person name="Quiroz J."/>
            <person name="Raj R."/>
            <person name="Weissenberger G."/>
            <person name="Xin Y."/>
            <person name="Zou X."/>
            <person name="Han Y."/>
            <person name="Richards S."/>
            <person name="Worley K."/>
            <person name="Muzny D."/>
            <person name="Gibbs R."/>
        </authorList>
    </citation>
    <scope>NUCLEOTIDE SEQUENCE</scope>
    <source>
        <strain evidence="2">Sampled in the wild</strain>
    </source>
</reference>
<dbReference type="PANTHER" id="PTHR33332">
    <property type="entry name" value="REVERSE TRANSCRIPTASE DOMAIN-CONTAINING PROTEIN"/>
    <property type="match status" value="1"/>
</dbReference>
<dbReference type="EMBL" id="KZ309091">
    <property type="protein sequence ID" value="KAG8236884.1"/>
    <property type="molecule type" value="Genomic_DNA"/>
</dbReference>